<evidence type="ECO:0000256" key="1">
    <source>
        <dbReference type="ARBA" id="ARBA00002180"/>
    </source>
</evidence>
<dbReference type="Pfam" id="PF13976">
    <property type="entry name" value="gag_pre-integrs"/>
    <property type="match status" value="1"/>
</dbReference>
<dbReference type="InterPro" id="IPR025724">
    <property type="entry name" value="GAG-pre-integrase_dom"/>
</dbReference>
<dbReference type="AlphaFoldDB" id="A0A371FS83"/>
<dbReference type="CDD" id="cd09272">
    <property type="entry name" value="RNase_HI_RT_Ty1"/>
    <property type="match status" value="1"/>
</dbReference>
<gene>
    <name evidence="20" type="ORF">CR513_38214</name>
</gene>
<dbReference type="SUPFAM" id="SSF53098">
    <property type="entry name" value="Ribonuclease H-like"/>
    <property type="match status" value="1"/>
</dbReference>
<evidence type="ECO:0000256" key="14">
    <source>
        <dbReference type="ARBA" id="ARBA00022932"/>
    </source>
</evidence>
<protein>
    <recommendedName>
        <fullName evidence="19">Integrase catalytic domain-containing protein</fullName>
    </recommendedName>
</protein>
<comment type="caution">
    <text evidence="20">The sequence shown here is derived from an EMBL/GenBank/DDBJ whole genome shotgun (WGS) entry which is preliminary data.</text>
</comment>
<dbReference type="GO" id="GO:0006310">
    <property type="term" value="P:DNA recombination"/>
    <property type="evidence" value="ECO:0007669"/>
    <property type="project" value="UniProtKB-KW"/>
</dbReference>
<evidence type="ECO:0000256" key="10">
    <source>
        <dbReference type="ARBA" id="ARBA00022840"/>
    </source>
</evidence>
<dbReference type="Pfam" id="PF07727">
    <property type="entry name" value="RVT_2"/>
    <property type="match status" value="1"/>
</dbReference>
<evidence type="ECO:0000256" key="15">
    <source>
        <dbReference type="ARBA" id="ARBA00023113"/>
    </source>
</evidence>
<dbReference type="PANTHER" id="PTHR42648">
    <property type="entry name" value="TRANSPOSASE, PUTATIVE-RELATED"/>
    <property type="match status" value="1"/>
</dbReference>
<keyword evidence="9" id="KW-0378">Hydrolase</keyword>
<evidence type="ECO:0000256" key="7">
    <source>
        <dbReference type="ARBA" id="ARBA00022750"/>
    </source>
</evidence>
<dbReference type="GO" id="GO:0046872">
    <property type="term" value="F:metal ion binding"/>
    <property type="evidence" value="ECO:0007669"/>
    <property type="project" value="UniProtKB-KW"/>
</dbReference>
<keyword evidence="10" id="KW-0067">ATP-binding</keyword>
<evidence type="ECO:0000256" key="6">
    <source>
        <dbReference type="ARBA" id="ARBA00022741"/>
    </source>
</evidence>
<evidence type="ECO:0000256" key="2">
    <source>
        <dbReference type="ARBA" id="ARBA00022612"/>
    </source>
</evidence>
<keyword evidence="17" id="KW-0511">Multifunctional enzyme</keyword>
<evidence type="ECO:0000256" key="4">
    <source>
        <dbReference type="ARBA" id="ARBA00022722"/>
    </source>
</evidence>
<dbReference type="InterPro" id="IPR001584">
    <property type="entry name" value="Integrase_cat-core"/>
</dbReference>
<dbReference type="GO" id="GO:0004519">
    <property type="term" value="F:endonuclease activity"/>
    <property type="evidence" value="ECO:0007669"/>
    <property type="project" value="UniProtKB-KW"/>
</dbReference>
<dbReference type="InterPro" id="IPR057670">
    <property type="entry name" value="SH3_retrovirus"/>
</dbReference>
<dbReference type="PROSITE" id="PS50994">
    <property type="entry name" value="INTEGRASE"/>
    <property type="match status" value="1"/>
</dbReference>
<keyword evidence="12" id="KW-0229">DNA integration</keyword>
<comment type="function">
    <text evidence="1">The aspartyl protease (PR) mediates the proteolytic cleavages of the Gag and Gag-Pol polyproteins after assembly of the VLP.</text>
</comment>
<dbReference type="Gene3D" id="3.10.10.10">
    <property type="entry name" value="HIV Type 1 Reverse Transcriptase, subunit A, domain 1"/>
    <property type="match status" value="1"/>
</dbReference>
<feature type="domain" description="Integrase catalytic" evidence="19">
    <location>
        <begin position="402"/>
        <end position="585"/>
    </location>
</feature>
<keyword evidence="16" id="KW-0233">DNA recombination</keyword>
<dbReference type="Pfam" id="PF00665">
    <property type="entry name" value="rve"/>
    <property type="match status" value="1"/>
</dbReference>
<dbReference type="InterPro" id="IPR054722">
    <property type="entry name" value="PolX-like_BBD"/>
</dbReference>
<evidence type="ECO:0000259" key="19">
    <source>
        <dbReference type="PROSITE" id="PS50994"/>
    </source>
</evidence>
<evidence type="ECO:0000256" key="8">
    <source>
        <dbReference type="ARBA" id="ARBA00022759"/>
    </source>
</evidence>
<keyword evidence="21" id="KW-1185">Reference proteome</keyword>
<keyword evidence="2" id="KW-1188">Viral release from host cell</keyword>
<dbReference type="InterPro" id="IPR013103">
    <property type="entry name" value="RVT_2"/>
</dbReference>
<dbReference type="GO" id="GO:0015074">
    <property type="term" value="P:DNA integration"/>
    <property type="evidence" value="ECO:0007669"/>
    <property type="project" value="UniProtKB-KW"/>
</dbReference>
<dbReference type="InterPro" id="IPR012337">
    <property type="entry name" value="RNaseH-like_sf"/>
</dbReference>
<name>A0A371FS83_MUCPR</name>
<keyword evidence="3" id="KW-0645">Protease</keyword>
<evidence type="ECO:0000256" key="17">
    <source>
        <dbReference type="ARBA" id="ARBA00023268"/>
    </source>
</evidence>
<evidence type="ECO:0000256" key="13">
    <source>
        <dbReference type="ARBA" id="ARBA00022918"/>
    </source>
</evidence>
<reference evidence="20" key="1">
    <citation type="submission" date="2018-05" db="EMBL/GenBank/DDBJ databases">
        <title>Draft genome of Mucuna pruriens seed.</title>
        <authorList>
            <person name="Nnadi N.E."/>
            <person name="Vos R."/>
            <person name="Hasami M.H."/>
            <person name="Devisetty U.K."/>
            <person name="Aguiy J.C."/>
        </authorList>
    </citation>
    <scope>NUCLEOTIDE SEQUENCE [LARGE SCALE GENOMIC DNA]</scope>
    <source>
        <strain evidence="20">JCA_2017</strain>
    </source>
</reference>
<feature type="non-terminal residue" evidence="20">
    <location>
        <position position="1"/>
    </location>
</feature>
<evidence type="ECO:0000256" key="11">
    <source>
        <dbReference type="ARBA" id="ARBA00022842"/>
    </source>
</evidence>
<keyword evidence="14" id="KW-0808">Transferase</keyword>
<dbReference type="EMBL" id="QJKJ01007999">
    <property type="protein sequence ID" value="RDX81141.1"/>
    <property type="molecule type" value="Genomic_DNA"/>
</dbReference>
<dbReference type="GO" id="GO:0005524">
    <property type="term" value="F:ATP binding"/>
    <property type="evidence" value="ECO:0007669"/>
    <property type="project" value="UniProtKB-KW"/>
</dbReference>
<evidence type="ECO:0000256" key="9">
    <source>
        <dbReference type="ARBA" id="ARBA00022801"/>
    </source>
</evidence>
<keyword evidence="6" id="KW-0547">Nucleotide-binding</keyword>
<dbReference type="GO" id="GO:0004190">
    <property type="term" value="F:aspartic-type endopeptidase activity"/>
    <property type="evidence" value="ECO:0007669"/>
    <property type="project" value="UniProtKB-KW"/>
</dbReference>
<feature type="non-terminal residue" evidence="20">
    <location>
        <position position="1149"/>
    </location>
</feature>
<dbReference type="GO" id="GO:0003887">
    <property type="term" value="F:DNA-directed DNA polymerase activity"/>
    <property type="evidence" value="ECO:0007669"/>
    <property type="project" value="UniProtKB-KW"/>
</dbReference>
<keyword evidence="15" id="KW-0917">Virion maturation</keyword>
<dbReference type="Proteomes" id="UP000257109">
    <property type="component" value="Unassembled WGS sequence"/>
</dbReference>
<dbReference type="GO" id="GO:0003964">
    <property type="term" value="F:RNA-directed DNA polymerase activity"/>
    <property type="evidence" value="ECO:0007669"/>
    <property type="project" value="UniProtKB-KW"/>
</dbReference>
<keyword evidence="11" id="KW-0460">Magnesium</keyword>
<accession>A0A371FS83</accession>
<proteinExistence type="predicted"/>
<keyword evidence="13" id="KW-0695">RNA-directed DNA polymerase</keyword>
<dbReference type="GO" id="GO:0003676">
    <property type="term" value="F:nucleic acid binding"/>
    <property type="evidence" value="ECO:0007669"/>
    <property type="project" value="InterPro"/>
</dbReference>
<evidence type="ECO:0000256" key="3">
    <source>
        <dbReference type="ARBA" id="ARBA00022670"/>
    </source>
</evidence>
<dbReference type="SUPFAM" id="SSF56672">
    <property type="entry name" value="DNA/RNA polymerases"/>
    <property type="match status" value="1"/>
</dbReference>
<keyword evidence="4" id="KW-0540">Nuclease</keyword>
<keyword evidence="14" id="KW-0548">Nucleotidyltransferase</keyword>
<dbReference type="Pfam" id="PF14223">
    <property type="entry name" value="Retrotran_gag_2"/>
    <property type="match status" value="1"/>
</dbReference>
<evidence type="ECO:0000256" key="12">
    <source>
        <dbReference type="ARBA" id="ARBA00022908"/>
    </source>
</evidence>
<sequence length="1149" mass="131593">MGCIMLSQDKKQGLLVSKLYEEKSKGVKVQRGWLKQYYSRILTCFRWEVIRQLESQNVGDFWLPRGDNGISNAFTSKKAWEILVKTYGDGEKNKRVKLQTIRRQYELLDIEENESIANYFDRIQELVNAMRACKEKISDQQVVDKILRTLPQPFDHKNDQTQKQDRNKNWKFDKRKVRCHNCQKPGHYARKRWVGEGAKNKPNNRANLAQDEGSDSEAVFLMATTNNESSNDTSWYLDSGCFTHMTGKREWFINLDDSSKSRVRFADNSSLTAEGISRVVFRDKDGRETVIEEVLHVPGMKTNLLSLGQLLQKRFVMTMEDNCLKKPETCHTSKSVSDRTFQIGINILKHQCFATSENKVEWLWHLRYGHLNFKDLHLLTNHKMVKGLPQVVVPEETRGSFSRYVPTEATQKLEVIHSDVCGPMQTETPGGSRYFISIDDLTRKTWIYLIKRKHEVLDIFKEFKCLVEEQSGKVIKVLRTDGEGEYVSNEFKEFSKSEGVIHEVTPPYTPQHNGTAERRNRTLLNLVRCMLKSKNLPSFLWGEAVSTTAYILSKSLTKSGRYNTKRSMDWSQTKCYPSKDIWLRRKLDDKGTPHILIGYHSTIGYKKYGPGSGQVSTSKEIICDENGSWNWNSTSSEAQSRILPEEEPPATPTINKNPPPSLFQDSVVKPEGELVHFALIAEVGLVEFDKAVTEEKWLKAMKEEINSIKKNLTWELVDPPSNKKPIALKWVYKVKVNPKGEVVKHNARLVAKGFLQKARINYGEVYAPVAKIETVKLVVAITTNADWSMHQLDVKSAFLNGPLEEVYVLQPQGFVVKGEENKVYKLKKALYGLKQAPRAWNKRIDSFLSQVGFKKYTSEHGVYVKSRKNSVKSEKLVVCLYVDDLLITGSSEEAIVEFKGQMMNEFEKSDLGLLSYFLGIGFKMTKYGTQSNPARTPIPAQAGLTLEKETDDLVDPTHYRKIVGCLRNLCNTRPNLNFSVGLICKFMHEPRQSHLLVTKRILRCLDERITSGKFEQSKAAGRQQIRHLARHPAAHGRSKHIETRFHFLREQVSNEKLRIEHCRTEIQFADILTKALKLERFRCLRDSIGIVCVCSAGTPALDELPKSHVAQGTRPFNYNYCVMEGDFKPCSFVRLLPSSFLISNGPPLK</sequence>
<dbReference type="Pfam" id="PF22936">
    <property type="entry name" value="Pol_BBD"/>
    <property type="match status" value="1"/>
</dbReference>
<keyword evidence="8" id="KW-0255">Endonuclease</keyword>
<keyword evidence="14" id="KW-0239">DNA-directed DNA polymerase</keyword>
<dbReference type="Gene3D" id="3.30.70.270">
    <property type="match status" value="1"/>
</dbReference>
<evidence type="ECO:0000256" key="18">
    <source>
        <dbReference type="SAM" id="MobiDB-lite"/>
    </source>
</evidence>
<dbReference type="InterPro" id="IPR043128">
    <property type="entry name" value="Rev_trsase/Diguanyl_cyclase"/>
</dbReference>
<dbReference type="Pfam" id="PF25597">
    <property type="entry name" value="SH3_retrovirus"/>
    <property type="match status" value="1"/>
</dbReference>
<dbReference type="Gene3D" id="3.30.420.10">
    <property type="entry name" value="Ribonuclease H-like superfamily/Ribonuclease H"/>
    <property type="match status" value="1"/>
</dbReference>
<dbReference type="GO" id="GO:0006508">
    <property type="term" value="P:proteolysis"/>
    <property type="evidence" value="ECO:0007669"/>
    <property type="project" value="UniProtKB-KW"/>
</dbReference>
<evidence type="ECO:0000256" key="5">
    <source>
        <dbReference type="ARBA" id="ARBA00022723"/>
    </source>
</evidence>
<keyword evidence="7" id="KW-0064">Aspartyl protease</keyword>
<evidence type="ECO:0000313" key="20">
    <source>
        <dbReference type="EMBL" id="RDX81141.1"/>
    </source>
</evidence>
<evidence type="ECO:0000313" key="21">
    <source>
        <dbReference type="Proteomes" id="UP000257109"/>
    </source>
</evidence>
<dbReference type="InterPro" id="IPR039537">
    <property type="entry name" value="Retrotran_Ty1/copia-like"/>
</dbReference>
<keyword evidence="5" id="KW-0479">Metal-binding</keyword>
<dbReference type="OrthoDB" id="775972at2759"/>
<dbReference type="InterPro" id="IPR043502">
    <property type="entry name" value="DNA/RNA_pol_sf"/>
</dbReference>
<dbReference type="InterPro" id="IPR036397">
    <property type="entry name" value="RNaseH_sf"/>
</dbReference>
<dbReference type="PANTHER" id="PTHR42648:SF11">
    <property type="entry name" value="TRANSPOSON TY4-P GAG-POL POLYPROTEIN"/>
    <property type="match status" value="1"/>
</dbReference>
<organism evidence="20 21">
    <name type="scientific">Mucuna pruriens</name>
    <name type="common">Velvet bean</name>
    <name type="synonym">Dolichos pruriens</name>
    <dbReference type="NCBI Taxonomy" id="157652"/>
    <lineage>
        <taxon>Eukaryota</taxon>
        <taxon>Viridiplantae</taxon>
        <taxon>Streptophyta</taxon>
        <taxon>Embryophyta</taxon>
        <taxon>Tracheophyta</taxon>
        <taxon>Spermatophyta</taxon>
        <taxon>Magnoliopsida</taxon>
        <taxon>eudicotyledons</taxon>
        <taxon>Gunneridae</taxon>
        <taxon>Pentapetalae</taxon>
        <taxon>rosids</taxon>
        <taxon>fabids</taxon>
        <taxon>Fabales</taxon>
        <taxon>Fabaceae</taxon>
        <taxon>Papilionoideae</taxon>
        <taxon>50 kb inversion clade</taxon>
        <taxon>NPAAA clade</taxon>
        <taxon>indigoferoid/millettioid clade</taxon>
        <taxon>Phaseoleae</taxon>
        <taxon>Mucuna</taxon>
    </lineage>
</organism>
<evidence type="ECO:0000256" key="16">
    <source>
        <dbReference type="ARBA" id="ARBA00023172"/>
    </source>
</evidence>
<feature type="region of interest" description="Disordered" evidence="18">
    <location>
        <begin position="634"/>
        <end position="660"/>
    </location>
</feature>